<dbReference type="eggNOG" id="ENOG502SRF3">
    <property type="taxonomic scope" value="Eukaryota"/>
</dbReference>
<dbReference type="OrthoDB" id="296348at2759"/>
<dbReference type="InterPro" id="IPR036322">
    <property type="entry name" value="WD40_repeat_dom_sf"/>
</dbReference>
<evidence type="ECO:0000313" key="2">
    <source>
        <dbReference type="EMBL" id="CAK63606.1"/>
    </source>
</evidence>
<reference evidence="2 3" key="1">
    <citation type="journal article" date="2006" name="Nature">
        <title>Global trends of whole-genome duplications revealed by the ciliate Paramecium tetraurelia.</title>
        <authorList>
            <consortium name="Genoscope"/>
            <person name="Aury J.-M."/>
            <person name="Jaillon O."/>
            <person name="Duret L."/>
            <person name="Noel B."/>
            <person name="Jubin C."/>
            <person name="Porcel B.M."/>
            <person name="Segurens B."/>
            <person name="Daubin V."/>
            <person name="Anthouard V."/>
            <person name="Aiach N."/>
            <person name="Arnaiz O."/>
            <person name="Billaut A."/>
            <person name="Beisson J."/>
            <person name="Blanc I."/>
            <person name="Bouhouche K."/>
            <person name="Camara F."/>
            <person name="Duharcourt S."/>
            <person name="Guigo R."/>
            <person name="Gogendeau D."/>
            <person name="Katinka M."/>
            <person name="Keller A.-M."/>
            <person name="Kissmehl R."/>
            <person name="Klotz C."/>
            <person name="Koll F."/>
            <person name="Le Moue A."/>
            <person name="Lepere C."/>
            <person name="Malinsky S."/>
            <person name="Nowacki M."/>
            <person name="Nowak J.K."/>
            <person name="Plattner H."/>
            <person name="Poulain J."/>
            <person name="Ruiz F."/>
            <person name="Serrano V."/>
            <person name="Zagulski M."/>
            <person name="Dessen P."/>
            <person name="Betermier M."/>
            <person name="Weissenbach J."/>
            <person name="Scarpelli C."/>
            <person name="Schachter V."/>
            <person name="Sperling L."/>
            <person name="Meyer E."/>
            <person name="Cohen J."/>
            <person name="Wincker P."/>
        </authorList>
    </citation>
    <scope>NUCLEOTIDE SEQUENCE [LARGE SCALE GENOMIC DNA]</scope>
    <source>
        <strain evidence="2 3">Stock d4-2</strain>
    </source>
</reference>
<dbReference type="RefSeq" id="XP_001431004.1">
    <property type="nucleotide sequence ID" value="XM_001430967.1"/>
</dbReference>
<gene>
    <name evidence="2" type="ORF">GSPATT00033459001</name>
</gene>
<feature type="region of interest" description="Disordered" evidence="1">
    <location>
        <begin position="1"/>
        <end position="91"/>
    </location>
</feature>
<protein>
    <submittedName>
        <fullName evidence="2">Uncharacterized protein</fullName>
    </submittedName>
</protein>
<accession>A0BYI9</accession>
<dbReference type="Proteomes" id="UP000000600">
    <property type="component" value="Unassembled WGS sequence"/>
</dbReference>
<dbReference type="AlphaFoldDB" id="A0BYI9"/>
<dbReference type="GeneID" id="5016788"/>
<keyword evidence="3" id="KW-1185">Reference proteome</keyword>
<evidence type="ECO:0000313" key="3">
    <source>
        <dbReference type="Proteomes" id="UP000000600"/>
    </source>
</evidence>
<dbReference type="SUPFAM" id="SSF50978">
    <property type="entry name" value="WD40 repeat-like"/>
    <property type="match status" value="1"/>
</dbReference>
<dbReference type="InParanoid" id="A0BYI9"/>
<dbReference type="EMBL" id="CT868027">
    <property type="protein sequence ID" value="CAK63606.1"/>
    <property type="molecule type" value="Genomic_DNA"/>
</dbReference>
<name>A0BYI9_PARTE</name>
<sequence>MANTKQNMRPLRPNFNIKNTSQVSEQEPPQPTLENREYKATEPKINLRPFVRPPSSKKDDVQQSQQFQESIMDSKVDDQKNTQQRRTPVNGFRKFNLQAAAPISQNEEVLNVPQQYQGPAINLFANKEKIQQEVSQIKQKELRQMVQVQMKQRPLNAPETNMFAGKESVDGQDTFKKMKPIKPTNNKEPITKDTIKVAELLENKIQFQAPQEDQQIETKKVPRTRVKQAVQEQIDIEQLNNNQQQNAKQQGEDTMMEKTQREMNKNISKKTGKTNQIAQQQQQNVQPEETNKQLAQTKEAIQNPQQTVTSIDDYKERTIQFNTNTTKNVLQGKTEEQKKRVKELQQLITLEVDDYSNQLAIQPRTEYETYLNHIKANIIRNSCDQAFDDRLTVDTQTDEFQTNDFGGQCPEDYNRTFLAHKQQYQKDNRLCEFIEQACEIFDEILNIGNRNQIQFDQEQLNHKFPDKIKSAFKCKCLNIVAHQIYNNQLEIFETYYIESDKFKWLNGSLIIQYPQNVLYYIPSKVTCLICEQNLLICGNADGQLAGWSINDVGYNNKYIDKMRELLQNEFKIKSINFASEWNLSILDQFSDTNMNQLSQIQQITHNSFIKLIFEIVVMDVFGNIQIWEVQDLKYNEQEKLYVDLGIKSKKKLVLLNTISKNLTKIYSCMSMDIDNILICGPSKVINISQQRSYFDDSDMQPCVIGNIYYNYFCVGYIDGHIAVFHKDFTKSIWQLRIGLKKIIWIRILSDGLIGAIDSEQNIYVYCAKDNSQMVGKQLADQDRWRFNYAQYVFIINSSQNGQELTIVGKDKNTDLQLIKERLELQGTKTDIFDNIYLDYYGQ</sequence>
<organism evidence="2 3">
    <name type="scientific">Paramecium tetraurelia</name>
    <dbReference type="NCBI Taxonomy" id="5888"/>
    <lineage>
        <taxon>Eukaryota</taxon>
        <taxon>Sar</taxon>
        <taxon>Alveolata</taxon>
        <taxon>Ciliophora</taxon>
        <taxon>Intramacronucleata</taxon>
        <taxon>Oligohymenophorea</taxon>
        <taxon>Peniculida</taxon>
        <taxon>Parameciidae</taxon>
        <taxon>Paramecium</taxon>
    </lineage>
</organism>
<feature type="compositionally biased region" description="Polar residues" evidence="1">
    <location>
        <begin position="16"/>
        <end position="27"/>
    </location>
</feature>
<dbReference type="HOGENOM" id="CLU_338176_0_0_1"/>
<proteinExistence type="predicted"/>
<dbReference type="KEGG" id="ptm:GSPATT00033459001"/>
<evidence type="ECO:0000256" key="1">
    <source>
        <dbReference type="SAM" id="MobiDB-lite"/>
    </source>
</evidence>
<dbReference type="OMA" id="INFASEW"/>